<sequence>MDTTDEPTQTLRRSARIAARLVAEKSRKPEMEASSSSEPSQPNSHTDPVLKHDCSACTKNSCSNCRLAFDLCVEMIDMHNARVGAAMNLTGKQFKQEIRMILGANKKFTRGLKLQQD</sequence>
<feature type="compositionally biased region" description="Low complexity" evidence="1">
    <location>
        <begin position="32"/>
        <end position="44"/>
    </location>
</feature>
<feature type="region of interest" description="Disordered" evidence="1">
    <location>
        <begin position="22"/>
        <end position="50"/>
    </location>
</feature>
<evidence type="ECO:0000256" key="1">
    <source>
        <dbReference type="SAM" id="MobiDB-lite"/>
    </source>
</evidence>
<reference evidence="3" key="1">
    <citation type="journal article" date="2017" name="Nat. Microbiol.">
        <title>Global analysis of biosynthetic gene clusters reveals vast potential of secondary metabolite production in Penicillium species.</title>
        <authorList>
            <person name="Nielsen J.C."/>
            <person name="Grijseels S."/>
            <person name="Prigent S."/>
            <person name="Ji B."/>
            <person name="Dainat J."/>
            <person name="Nielsen K.F."/>
            <person name="Frisvad J.C."/>
            <person name="Workman M."/>
            <person name="Nielsen J."/>
        </authorList>
    </citation>
    <scope>NUCLEOTIDE SEQUENCE [LARGE SCALE GENOMIC DNA]</scope>
    <source>
        <strain evidence="3">IBT 31321</strain>
    </source>
</reference>
<protein>
    <submittedName>
        <fullName evidence="2">Uncharacterized protein</fullName>
    </submittedName>
</protein>
<proteinExistence type="predicted"/>
<gene>
    <name evidence="2" type="ORF">PENCOP_c007G01296</name>
</gene>
<keyword evidence="3" id="KW-1185">Reference proteome</keyword>
<feature type="compositionally biased region" description="Basic and acidic residues" evidence="1">
    <location>
        <begin position="22"/>
        <end position="31"/>
    </location>
</feature>
<dbReference type="EMBL" id="MDDG01000007">
    <property type="protein sequence ID" value="OQE38903.1"/>
    <property type="molecule type" value="Genomic_DNA"/>
</dbReference>
<organism evidence="2 3">
    <name type="scientific">Penicillium coprophilum</name>
    <dbReference type="NCBI Taxonomy" id="36646"/>
    <lineage>
        <taxon>Eukaryota</taxon>
        <taxon>Fungi</taxon>
        <taxon>Dikarya</taxon>
        <taxon>Ascomycota</taxon>
        <taxon>Pezizomycotina</taxon>
        <taxon>Eurotiomycetes</taxon>
        <taxon>Eurotiomycetidae</taxon>
        <taxon>Eurotiales</taxon>
        <taxon>Aspergillaceae</taxon>
        <taxon>Penicillium</taxon>
    </lineage>
</organism>
<dbReference type="Proteomes" id="UP000191500">
    <property type="component" value="Unassembled WGS sequence"/>
</dbReference>
<evidence type="ECO:0000313" key="2">
    <source>
        <dbReference type="EMBL" id="OQE38903.1"/>
    </source>
</evidence>
<name>A0A1V6UL91_9EURO</name>
<accession>A0A1V6UL91</accession>
<evidence type="ECO:0000313" key="3">
    <source>
        <dbReference type="Proteomes" id="UP000191500"/>
    </source>
</evidence>
<dbReference type="AlphaFoldDB" id="A0A1V6UL91"/>
<comment type="caution">
    <text evidence="2">The sequence shown here is derived from an EMBL/GenBank/DDBJ whole genome shotgun (WGS) entry which is preliminary data.</text>
</comment>